<feature type="domain" description="PAS" evidence="1">
    <location>
        <begin position="248"/>
        <end position="317"/>
    </location>
</feature>
<dbReference type="Pfam" id="PF13188">
    <property type="entry name" value="PAS_8"/>
    <property type="match status" value="1"/>
</dbReference>
<keyword evidence="3" id="KW-1185">Reference proteome</keyword>
<dbReference type="NCBIfam" id="TIGR02040">
    <property type="entry name" value="PpsR-CrtJ"/>
    <property type="match status" value="1"/>
</dbReference>
<organism evidence="2 3">
    <name type="scientific">Acidiphilium acidophilum</name>
    <name type="common">Thiobacillus acidophilus</name>
    <dbReference type="NCBI Taxonomy" id="76588"/>
    <lineage>
        <taxon>Bacteria</taxon>
        <taxon>Pseudomonadati</taxon>
        <taxon>Pseudomonadota</taxon>
        <taxon>Alphaproteobacteria</taxon>
        <taxon>Acetobacterales</taxon>
        <taxon>Acidocellaceae</taxon>
        <taxon>Acidiphilium</taxon>
    </lineage>
</organism>
<dbReference type="InterPro" id="IPR035965">
    <property type="entry name" value="PAS-like_dom_sf"/>
</dbReference>
<feature type="domain" description="PAS" evidence="1">
    <location>
        <begin position="134"/>
        <end position="197"/>
    </location>
</feature>
<dbReference type="InterPro" id="IPR011785">
    <property type="entry name" value="Tscrpt_reg_PpsR-CrtJ"/>
</dbReference>
<evidence type="ECO:0000313" key="2">
    <source>
        <dbReference type="EMBL" id="MDX5931763.1"/>
    </source>
</evidence>
<dbReference type="PRINTS" id="PR01590">
    <property type="entry name" value="HTHFIS"/>
</dbReference>
<protein>
    <submittedName>
        <fullName evidence="2">Transcriptional regulator PpsR</fullName>
    </submittedName>
</protein>
<dbReference type="EMBL" id="JAWXYB010000018">
    <property type="protein sequence ID" value="MDX5931763.1"/>
    <property type="molecule type" value="Genomic_DNA"/>
</dbReference>
<dbReference type="Pfam" id="PF02954">
    <property type="entry name" value="HTH_8"/>
    <property type="match status" value="1"/>
</dbReference>
<dbReference type="Proteomes" id="UP001279553">
    <property type="component" value="Unassembled WGS sequence"/>
</dbReference>
<dbReference type="SUPFAM" id="SSF46689">
    <property type="entry name" value="Homeodomain-like"/>
    <property type="match status" value="1"/>
</dbReference>
<dbReference type="GO" id="GO:0043565">
    <property type="term" value="F:sequence-specific DNA binding"/>
    <property type="evidence" value="ECO:0007669"/>
    <property type="project" value="InterPro"/>
</dbReference>
<proteinExistence type="predicted"/>
<reference evidence="2 3" key="1">
    <citation type="submission" date="2023-11" db="EMBL/GenBank/DDBJ databases">
        <title>MicrobeMod: A computational toolkit for identifying prokaryotic methylation and restriction-modification with nanopore sequencing.</title>
        <authorList>
            <person name="Crits-Christoph A."/>
            <person name="Kang S.C."/>
            <person name="Lee H."/>
            <person name="Ostrov N."/>
        </authorList>
    </citation>
    <scope>NUCLEOTIDE SEQUENCE [LARGE SCALE GENOMIC DNA]</scope>
    <source>
        <strain evidence="2 3">DSMZ 700</strain>
    </source>
</reference>
<name>A0AAW9DSU7_ACIAO</name>
<sequence>MNSVNLTRPDVTLRLTREGLIVAATMMEHDRIETVPGWHGRHWHETVTAAGVETIRRLVDEALASGVSSFAPVNQMFPGGAEIPLEYTTVSLGDDGGLIAIGRRFNVVADVEARLIESRRTMESNHWRLRESEPRDDLVFNAAADPMLLLDPETSVILRANPAARQALGAACIGRFLDLLTEPRRRSFAATLRQVRNDGQAPGVIAAIGPDRISWIVRISLIETGPAPSLLLHLSHPDNLSDTPANRAIHPTLIARLPDAFVVMDSEGIIEQANLAFLELVEAGSESVVLAQPLDRWLKRGTADTAIILDLIRNHGTLIRLPVVLRGEFGAEHMVELSASAAGGMIGLLIRDISRESRPADSTSAPGPLARALQSLSWDIGATTIHEAVDETVAVVERHFITTALAQVAGNRKAAAALIGLSRQSLYLKMNRYGLE</sequence>
<gene>
    <name evidence="2" type="primary">ppsR</name>
    <name evidence="2" type="ORF">SIL87_13420</name>
</gene>
<dbReference type="SUPFAM" id="SSF55785">
    <property type="entry name" value="PYP-like sensor domain (PAS domain)"/>
    <property type="match status" value="1"/>
</dbReference>
<dbReference type="Gene3D" id="3.30.450.20">
    <property type="entry name" value="PAS domain"/>
    <property type="match status" value="3"/>
</dbReference>
<dbReference type="RefSeq" id="WP_319614654.1">
    <property type="nucleotide sequence ID" value="NZ_JAWXYB010000018.1"/>
</dbReference>
<dbReference type="InterPro" id="IPR002197">
    <property type="entry name" value="HTH_Fis"/>
</dbReference>
<dbReference type="AlphaFoldDB" id="A0AAW9DSU7"/>
<accession>A0AAW9DSU7</accession>
<dbReference type="Gene3D" id="1.10.10.60">
    <property type="entry name" value="Homeodomain-like"/>
    <property type="match status" value="1"/>
</dbReference>
<dbReference type="InterPro" id="IPR009057">
    <property type="entry name" value="Homeodomain-like_sf"/>
</dbReference>
<comment type="caution">
    <text evidence="2">The sequence shown here is derived from an EMBL/GenBank/DDBJ whole genome shotgun (WGS) entry which is preliminary data.</text>
</comment>
<dbReference type="SMART" id="SM00091">
    <property type="entry name" value="PAS"/>
    <property type="match status" value="2"/>
</dbReference>
<evidence type="ECO:0000313" key="3">
    <source>
        <dbReference type="Proteomes" id="UP001279553"/>
    </source>
</evidence>
<dbReference type="InterPro" id="IPR000014">
    <property type="entry name" value="PAS"/>
</dbReference>
<evidence type="ECO:0000259" key="1">
    <source>
        <dbReference type="SMART" id="SM00091"/>
    </source>
</evidence>